<protein>
    <submittedName>
        <fullName evidence="1">Uncharacterized protein</fullName>
    </submittedName>
</protein>
<name>A0A087UAW5_STEMI</name>
<evidence type="ECO:0000313" key="1">
    <source>
        <dbReference type="EMBL" id="KFM74504.1"/>
    </source>
</evidence>
<evidence type="ECO:0000313" key="2">
    <source>
        <dbReference type="Proteomes" id="UP000054359"/>
    </source>
</evidence>
<accession>A0A087UAW5</accession>
<feature type="non-terminal residue" evidence="1">
    <location>
        <position position="985"/>
    </location>
</feature>
<sequence>MALNERSYVKLEELPEILHSSVLGIIPIGKCSQYLVSVIEESNLFLLENGEIKLKIEAKRGLLTNACNDSEEGDWSMKDCVIKSDVDVEITKDKPSYEIHVIKNDVEINKDKSLYETDLIKSDVQITEDRPIYEIEVDGRMLSSICNTSNKENTSVKDCMVRSGSETLPDINEDKISDETATDLTMLTNAHDYNKEEGMPVEVHLIKHDNETSLEINTKETSFKTEANHVMLTSAHANNPGEDMFINYCGLKNGHETSSKNTEDKTLYETEAYQRMLNSEFRKENVSMKDCVIESANEASFEISKDEMFCETVVEQGTLINACDNKGENMSLRECLVKNGSNEDNIFYNIEVNQGILSNAYDNCTKETVSLEDNGIKSKSTKYIEIDENKVSCSNIEADQSMFSSACHNSKEESLFIEDCAVKINNGNSAAFVERKMPIHTSEELNCSTYKSDVHNPDSFSANALISENFKNTTVPQKNCPYETENNRQLEEHCRMSDDETENSELSITESRKVALCSDCSESSDELSILENVRNLYEEVESELGNVYLVKDYSPNQSNSFSAVLKNFKFNAPLSSAFSTSVASTLEICERNNDVLVSQKKYKENAQYMDEDTKVFNRNTNLNVHMTRNCQNVENHANNILQPIIGRIALLATDSCIAIADINGKKQHIYGLKSLFHCDKHEHSCDCFSALSLDDEVSCYIHFSEFTSEVWMAFMMSGECCHGLEEESLTKDVVSQNCQSYVPHQIQLNCVRNEKENDSNSFTQFFDESGQNETVSFHNGYKFHLTGDTKSSVDTVEISCQKHPGVCEESSQTEILSCNICEESSQTEILSCNICEESSQTEILSCNICEESSQTEILSCNSGSQTHPIDDPKLCMATNEVSCQIYPNFCDEMLQTEILTLTCDCQTDPVDQISSTEISCQTVFIQPTADASVQTDFRVQDCICQTDVSDDITVDTRTLKMPQTATLGCQTLATGDIMIKMYYQE</sequence>
<gene>
    <name evidence="1" type="ORF">X975_09397</name>
</gene>
<proteinExistence type="predicted"/>
<reference evidence="1 2" key="1">
    <citation type="submission" date="2013-11" db="EMBL/GenBank/DDBJ databases">
        <title>Genome sequencing of Stegodyphus mimosarum.</title>
        <authorList>
            <person name="Bechsgaard J."/>
        </authorList>
    </citation>
    <scope>NUCLEOTIDE SEQUENCE [LARGE SCALE GENOMIC DNA]</scope>
</reference>
<organism evidence="1 2">
    <name type="scientific">Stegodyphus mimosarum</name>
    <name type="common">African social velvet spider</name>
    <dbReference type="NCBI Taxonomy" id="407821"/>
    <lineage>
        <taxon>Eukaryota</taxon>
        <taxon>Metazoa</taxon>
        <taxon>Ecdysozoa</taxon>
        <taxon>Arthropoda</taxon>
        <taxon>Chelicerata</taxon>
        <taxon>Arachnida</taxon>
        <taxon>Araneae</taxon>
        <taxon>Araneomorphae</taxon>
        <taxon>Entelegynae</taxon>
        <taxon>Eresoidea</taxon>
        <taxon>Eresidae</taxon>
        <taxon>Stegodyphus</taxon>
    </lineage>
</organism>
<keyword evidence="2" id="KW-1185">Reference proteome</keyword>
<dbReference type="EMBL" id="KK119051">
    <property type="protein sequence ID" value="KFM74504.1"/>
    <property type="molecule type" value="Genomic_DNA"/>
</dbReference>
<dbReference type="Proteomes" id="UP000054359">
    <property type="component" value="Unassembled WGS sequence"/>
</dbReference>
<dbReference type="AlphaFoldDB" id="A0A087UAW5"/>